<proteinExistence type="predicted"/>
<organism evidence="1">
    <name type="scientific">marine sediment metagenome</name>
    <dbReference type="NCBI Taxonomy" id="412755"/>
    <lineage>
        <taxon>unclassified sequences</taxon>
        <taxon>metagenomes</taxon>
        <taxon>ecological metagenomes</taxon>
    </lineage>
</organism>
<dbReference type="EMBL" id="BARV01004509">
    <property type="protein sequence ID" value="GAI18184.1"/>
    <property type="molecule type" value="Genomic_DNA"/>
</dbReference>
<sequence>MPTFDLPGIYSEEVAPSGAPVKGVGVGTVALVGKFYKGVENVPERSGGWLQFVEKRGGLAIGSAAYDALWALKQKCSALVTVRVKGTQANVIIQDRDVPDDKMKVTAMIDGAFANYALGPPQVGIQVIIEDGTITDTFKATFKYYYEEKDVAQEYVETFDNLSIDTSATRYFETIINTSSYMVEVEDLAPTSQTPPGHLPAT</sequence>
<evidence type="ECO:0000313" key="1">
    <source>
        <dbReference type="EMBL" id="GAI18184.1"/>
    </source>
</evidence>
<accession>X1NHM8</accession>
<reference evidence="1" key="1">
    <citation type="journal article" date="2014" name="Front. Microbiol.">
        <title>High frequency of phylogenetically diverse reductive dehalogenase-homologous genes in deep subseafloor sedimentary metagenomes.</title>
        <authorList>
            <person name="Kawai M."/>
            <person name="Futagami T."/>
            <person name="Toyoda A."/>
            <person name="Takaki Y."/>
            <person name="Nishi S."/>
            <person name="Hori S."/>
            <person name="Arai W."/>
            <person name="Tsubouchi T."/>
            <person name="Morono Y."/>
            <person name="Uchiyama I."/>
            <person name="Ito T."/>
            <person name="Fujiyama A."/>
            <person name="Inagaki F."/>
            <person name="Takami H."/>
        </authorList>
    </citation>
    <scope>NUCLEOTIDE SEQUENCE</scope>
    <source>
        <strain evidence="1">Expedition CK06-06</strain>
    </source>
</reference>
<name>X1NHM8_9ZZZZ</name>
<gene>
    <name evidence="1" type="ORF">S06H3_09962</name>
</gene>
<feature type="non-terminal residue" evidence="1">
    <location>
        <position position="202"/>
    </location>
</feature>
<protein>
    <submittedName>
        <fullName evidence="1">Uncharacterized protein</fullName>
    </submittedName>
</protein>
<comment type="caution">
    <text evidence="1">The sequence shown here is derived from an EMBL/GenBank/DDBJ whole genome shotgun (WGS) entry which is preliminary data.</text>
</comment>
<dbReference type="AlphaFoldDB" id="X1NHM8"/>